<keyword evidence="3" id="KW-1185">Reference proteome</keyword>
<feature type="region of interest" description="Disordered" evidence="1">
    <location>
        <begin position="27"/>
        <end position="73"/>
    </location>
</feature>
<dbReference type="AlphaFoldDB" id="A0A8X6QJ71"/>
<proteinExistence type="predicted"/>
<dbReference type="EMBL" id="BMAW01126383">
    <property type="protein sequence ID" value="GFU16513.1"/>
    <property type="molecule type" value="Genomic_DNA"/>
</dbReference>
<feature type="compositionally biased region" description="Acidic residues" evidence="1">
    <location>
        <begin position="27"/>
        <end position="36"/>
    </location>
</feature>
<reference evidence="2" key="1">
    <citation type="submission" date="2020-08" db="EMBL/GenBank/DDBJ databases">
        <title>Multicomponent nature underlies the extraordinary mechanical properties of spider dragline silk.</title>
        <authorList>
            <person name="Kono N."/>
            <person name="Nakamura H."/>
            <person name="Mori M."/>
            <person name="Yoshida Y."/>
            <person name="Ohtoshi R."/>
            <person name="Malay A.D."/>
            <person name="Moran D.A.P."/>
            <person name="Tomita M."/>
            <person name="Numata K."/>
            <person name="Arakawa K."/>
        </authorList>
    </citation>
    <scope>NUCLEOTIDE SEQUENCE</scope>
</reference>
<evidence type="ECO:0000256" key="1">
    <source>
        <dbReference type="SAM" id="MobiDB-lite"/>
    </source>
</evidence>
<name>A0A8X6QJ71_NEPPI</name>
<feature type="compositionally biased region" description="Basic and acidic residues" evidence="1">
    <location>
        <begin position="64"/>
        <end position="73"/>
    </location>
</feature>
<accession>A0A8X6QJ71</accession>
<protein>
    <submittedName>
        <fullName evidence="2">Uncharacterized protein</fullName>
    </submittedName>
</protein>
<sequence length="73" mass="8345">MSPYELEMQRLQDLLATVESHEDCISEIEDDTDNEIFSEHNTDTKEDDELDHDDSKDDDNSDDLVGKDGKKGI</sequence>
<evidence type="ECO:0000313" key="3">
    <source>
        <dbReference type="Proteomes" id="UP000887013"/>
    </source>
</evidence>
<gene>
    <name evidence="2" type="ORF">NPIL_581381</name>
</gene>
<evidence type="ECO:0000313" key="2">
    <source>
        <dbReference type="EMBL" id="GFU16513.1"/>
    </source>
</evidence>
<dbReference type="Proteomes" id="UP000887013">
    <property type="component" value="Unassembled WGS sequence"/>
</dbReference>
<organism evidence="2 3">
    <name type="scientific">Nephila pilipes</name>
    <name type="common">Giant wood spider</name>
    <name type="synonym">Nephila maculata</name>
    <dbReference type="NCBI Taxonomy" id="299642"/>
    <lineage>
        <taxon>Eukaryota</taxon>
        <taxon>Metazoa</taxon>
        <taxon>Ecdysozoa</taxon>
        <taxon>Arthropoda</taxon>
        <taxon>Chelicerata</taxon>
        <taxon>Arachnida</taxon>
        <taxon>Araneae</taxon>
        <taxon>Araneomorphae</taxon>
        <taxon>Entelegynae</taxon>
        <taxon>Araneoidea</taxon>
        <taxon>Nephilidae</taxon>
        <taxon>Nephila</taxon>
    </lineage>
</organism>
<comment type="caution">
    <text evidence="2">The sequence shown here is derived from an EMBL/GenBank/DDBJ whole genome shotgun (WGS) entry which is preliminary data.</text>
</comment>
<feature type="compositionally biased region" description="Acidic residues" evidence="1">
    <location>
        <begin position="45"/>
        <end position="62"/>
    </location>
</feature>